<keyword evidence="5" id="KW-0808">Transferase</keyword>
<protein>
    <submittedName>
        <fullName evidence="5">Glycosyl transferase family 1</fullName>
    </submittedName>
</protein>
<evidence type="ECO:0000256" key="2">
    <source>
        <dbReference type="ARBA" id="ARBA00022840"/>
    </source>
</evidence>
<dbReference type="GO" id="GO:0016887">
    <property type="term" value="F:ATP hydrolysis activity"/>
    <property type="evidence" value="ECO:0007669"/>
    <property type="project" value="InterPro"/>
</dbReference>
<dbReference type="InterPro" id="IPR003593">
    <property type="entry name" value="AAA+_ATPase"/>
</dbReference>
<dbReference type="InterPro" id="IPR032781">
    <property type="entry name" value="ABC_tran_Xtn"/>
</dbReference>
<dbReference type="GO" id="GO:0016740">
    <property type="term" value="F:transferase activity"/>
    <property type="evidence" value="ECO:0007669"/>
    <property type="project" value="UniProtKB-KW"/>
</dbReference>
<dbReference type="Pfam" id="PF00005">
    <property type="entry name" value="ABC_tran"/>
    <property type="match status" value="2"/>
</dbReference>
<dbReference type="InterPro" id="IPR017871">
    <property type="entry name" value="ABC_transporter-like_CS"/>
</dbReference>
<dbReference type="PROSITE" id="PS00211">
    <property type="entry name" value="ABC_TRANSPORTER_1"/>
    <property type="match status" value="1"/>
</dbReference>
<reference evidence="5 6" key="1">
    <citation type="submission" date="2019-07" db="EMBL/GenBank/DDBJ databases">
        <title>Whole genome shotgun sequence of Brevifollis gellanilyticus NBRC 108608.</title>
        <authorList>
            <person name="Hosoyama A."/>
            <person name="Uohara A."/>
            <person name="Ohji S."/>
            <person name="Ichikawa N."/>
        </authorList>
    </citation>
    <scope>NUCLEOTIDE SEQUENCE [LARGE SCALE GENOMIC DNA]</scope>
    <source>
        <strain evidence="5 6">NBRC 108608</strain>
    </source>
</reference>
<dbReference type="InterPro" id="IPR003439">
    <property type="entry name" value="ABC_transporter-like_ATP-bd"/>
</dbReference>
<keyword evidence="1" id="KW-0547">Nucleotide-binding</keyword>
<dbReference type="Proteomes" id="UP000321577">
    <property type="component" value="Unassembled WGS sequence"/>
</dbReference>
<dbReference type="InterPro" id="IPR051309">
    <property type="entry name" value="ABCF_ATPase"/>
</dbReference>
<feature type="compositionally biased region" description="Low complexity" evidence="3">
    <location>
        <begin position="514"/>
        <end position="530"/>
    </location>
</feature>
<comment type="caution">
    <text evidence="5">The sequence shown here is derived from an EMBL/GenBank/DDBJ whole genome shotgun (WGS) entry which is preliminary data.</text>
</comment>
<dbReference type="PANTHER" id="PTHR42855">
    <property type="entry name" value="ABC TRANSPORTER ATP-BINDING SUBUNIT"/>
    <property type="match status" value="1"/>
</dbReference>
<evidence type="ECO:0000256" key="3">
    <source>
        <dbReference type="SAM" id="MobiDB-lite"/>
    </source>
</evidence>
<evidence type="ECO:0000259" key="4">
    <source>
        <dbReference type="PROSITE" id="PS50893"/>
    </source>
</evidence>
<feature type="compositionally biased region" description="Basic and acidic residues" evidence="3">
    <location>
        <begin position="531"/>
        <end position="552"/>
    </location>
</feature>
<dbReference type="PROSITE" id="PS50893">
    <property type="entry name" value="ABC_TRANSPORTER_2"/>
    <property type="match status" value="2"/>
</dbReference>
<name>A0A512MEH7_9BACT</name>
<gene>
    <name evidence="5" type="ORF">BGE01nite_44350</name>
</gene>
<dbReference type="InterPro" id="IPR027417">
    <property type="entry name" value="P-loop_NTPase"/>
</dbReference>
<dbReference type="CDD" id="cd03221">
    <property type="entry name" value="ABCF_EF-3"/>
    <property type="match status" value="2"/>
</dbReference>
<feature type="domain" description="ABC transporter" evidence="4">
    <location>
        <begin position="2"/>
        <end position="218"/>
    </location>
</feature>
<dbReference type="OrthoDB" id="9801441at2"/>
<feature type="domain" description="ABC transporter" evidence="4">
    <location>
        <begin position="286"/>
        <end position="500"/>
    </location>
</feature>
<dbReference type="FunFam" id="3.40.50.300:FF:000011">
    <property type="entry name" value="Putative ABC transporter ATP-binding component"/>
    <property type="match status" value="1"/>
</dbReference>
<dbReference type="GO" id="GO:0005524">
    <property type="term" value="F:ATP binding"/>
    <property type="evidence" value="ECO:0007669"/>
    <property type="project" value="UniProtKB-KW"/>
</dbReference>
<dbReference type="SUPFAM" id="SSF52540">
    <property type="entry name" value="P-loop containing nucleoside triphosphate hydrolases"/>
    <property type="match status" value="2"/>
</dbReference>
<dbReference type="Pfam" id="PF12848">
    <property type="entry name" value="ABC_tran_Xtn"/>
    <property type="match status" value="1"/>
</dbReference>
<feature type="region of interest" description="Disordered" evidence="3">
    <location>
        <begin position="503"/>
        <end position="552"/>
    </location>
</feature>
<dbReference type="SMART" id="SM00382">
    <property type="entry name" value="AAA"/>
    <property type="match status" value="2"/>
</dbReference>
<dbReference type="EMBL" id="BKAG01000043">
    <property type="protein sequence ID" value="GEP45144.1"/>
    <property type="molecule type" value="Genomic_DNA"/>
</dbReference>
<dbReference type="AlphaFoldDB" id="A0A512MEH7"/>
<feature type="compositionally biased region" description="Polar residues" evidence="3">
    <location>
        <begin position="503"/>
        <end position="513"/>
    </location>
</feature>
<proteinExistence type="predicted"/>
<evidence type="ECO:0000313" key="5">
    <source>
        <dbReference type="EMBL" id="GEP45144.1"/>
    </source>
</evidence>
<accession>A0A512MEH7</accession>
<dbReference type="Gene3D" id="3.40.50.300">
    <property type="entry name" value="P-loop containing nucleotide triphosphate hydrolases"/>
    <property type="match status" value="2"/>
</dbReference>
<keyword evidence="6" id="KW-1185">Reference proteome</keyword>
<keyword evidence="2" id="KW-0067">ATP-binding</keyword>
<dbReference type="PANTHER" id="PTHR42855:SF2">
    <property type="entry name" value="DRUG RESISTANCE ABC TRANSPORTER,ATP-BINDING PROTEIN"/>
    <property type="match status" value="1"/>
</dbReference>
<sequence length="625" mass="69487">MLSVNNVSKTYAGRTLFSGVSFHINRGEKIGLIGPNGAGKSTLFSLLLRESTPDDGQVTMERGLDFGFLPQESAPVDDVTVLQLATGHVDEHSRWEAEPKAKRILKGLAFRESDFERRARTLSGGWVMRAHLARLLVQEPDLLLLDEPTNHLDLESLIWFQDYLQGYPGAILMISHDREFLNALTDTILEIAHSKVYRYRGNYDDYLIEKEARQGQMQSAFDNQQKEIAKLQQWADRFKAKANFASRAQDKLKMIGRMEKVDAPQAAAKQVKFRFPQPPRSGLRVMTLQEVAFSYPQNPVYEDLDFEIERGQRLVLVGPNGAGKSTLLKLLAGALQPHAGKRDLGHNVKLGYFAQYRGDVLNMRHTVLQSAMDLPSRPGENLCRTLLGSFLFQGDDVFKTVGVLSGGEKSRLALVRLLLDPPNLLLMDEPTTHLDMGSIDALIAALEDYEGTLVFISHDVHFIRAMAKNVLHIASGVLTPYAGDYQYFLDKTKATSAREALTATLTNSQPQNYSAPETSKSNSPSSSPGGKTKEQKRAEADARNARSKEKKALEQKVATIEQALAQLERRKLELVNLLQDGATYADAARFRALTAEMEQIEPKIAKETSAWEKAAAELEAFGAEG</sequence>
<dbReference type="RefSeq" id="WP_146853759.1">
    <property type="nucleotide sequence ID" value="NZ_BKAG01000043.1"/>
</dbReference>
<evidence type="ECO:0000313" key="6">
    <source>
        <dbReference type="Proteomes" id="UP000321577"/>
    </source>
</evidence>
<organism evidence="5 6">
    <name type="scientific">Brevifollis gellanilyticus</name>
    <dbReference type="NCBI Taxonomy" id="748831"/>
    <lineage>
        <taxon>Bacteria</taxon>
        <taxon>Pseudomonadati</taxon>
        <taxon>Verrucomicrobiota</taxon>
        <taxon>Verrucomicrobiia</taxon>
        <taxon>Verrucomicrobiales</taxon>
        <taxon>Verrucomicrobiaceae</taxon>
    </lineage>
</organism>
<evidence type="ECO:0000256" key="1">
    <source>
        <dbReference type="ARBA" id="ARBA00022741"/>
    </source>
</evidence>